<name>A0A6G9YGF4_9NOCA</name>
<protein>
    <submittedName>
        <fullName evidence="1">Uncharacterized protein</fullName>
    </submittedName>
</protein>
<keyword evidence="2" id="KW-1185">Reference proteome</keyword>
<reference evidence="1 2" key="1">
    <citation type="journal article" date="2019" name="ACS Chem. Biol.">
        <title>Identification and Mobilization of a Cryptic Antibiotic Biosynthesis Gene Locus from a Human-Pathogenic Nocardia Isolate.</title>
        <authorList>
            <person name="Herisse M."/>
            <person name="Ishida K."/>
            <person name="Porter J.L."/>
            <person name="Howden B."/>
            <person name="Hertweck C."/>
            <person name="Stinear T.P."/>
            <person name="Pidot S.J."/>
        </authorList>
    </citation>
    <scope>NUCLEOTIDE SEQUENCE [LARGE SCALE GENOMIC DNA]</scope>
    <source>
        <strain evidence="1 2">AUSMDU00012717</strain>
    </source>
</reference>
<evidence type="ECO:0000313" key="2">
    <source>
        <dbReference type="Proteomes" id="UP000503540"/>
    </source>
</evidence>
<dbReference type="EMBL" id="CP046172">
    <property type="protein sequence ID" value="QIS12220.1"/>
    <property type="molecule type" value="Genomic_DNA"/>
</dbReference>
<gene>
    <name evidence="1" type="ORF">F5544_21790</name>
</gene>
<organism evidence="1 2">
    <name type="scientific">Nocardia arthritidis</name>
    <dbReference type="NCBI Taxonomy" id="228602"/>
    <lineage>
        <taxon>Bacteria</taxon>
        <taxon>Bacillati</taxon>
        <taxon>Actinomycetota</taxon>
        <taxon>Actinomycetes</taxon>
        <taxon>Mycobacteriales</taxon>
        <taxon>Nocardiaceae</taxon>
        <taxon>Nocardia</taxon>
    </lineage>
</organism>
<accession>A0A6G9YGF4</accession>
<proteinExistence type="predicted"/>
<dbReference type="AlphaFoldDB" id="A0A6G9YGF4"/>
<dbReference type="KEGG" id="nah:F5544_21790"/>
<evidence type="ECO:0000313" key="1">
    <source>
        <dbReference type="EMBL" id="QIS12220.1"/>
    </source>
</evidence>
<sequence>MSEWDTWKEALKTLATQQGYSLEVRTSSEPYCWHLLDHDRAEIASGSLKDLEGYLNAIGRRQDSDGPCGDVR</sequence>
<dbReference type="Proteomes" id="UP000503540">
    <property type="component" value="Chromosome"/>
</dbReference>
<dbReference type="RefSeq" id="WP_167474929.1">
    <property type="nucleotide sequence ID" value="NZ_CP046172.1"/>
</dbReference>